<dbReference type="EMBL" id="ML178876">
    <property type="protein sequence ID" value="TFK95700.1"/>
    <property type="molecule type" value="Genomic_DNA"/>
</dbReference>
<keyword evidence="4" id="KW-1185">Reference proteome</keyword>
<accession>A0A5C3Q5P8</accession>
<dbReference type="Proteomes" id="UP000305067">
    <property type="component" value="Unassembled WGS sequence"/>
</dbReference>
<evidence type="ECO:0000256" key="1">
    <source>
        <dbReference type="SAM" id="MobiDB-lite"/>
    </source>
</evidence>
<evidence type="ECO:0000256" key="2">
    <source>
        <dbReference type="SAM" id="SignalP"/>
    </source>
</evidence>
<evidence type="ECO:0000313" key="4">
    <source>
        <dbReference type="Proteomes" id="UP000305067"/>
    </source>
</evidence>
<protein>
    <submittedName>
        <fullName evidence="3">Uncharacterized protein</fullName>
    </submittedName>
</protein>
<reference evidence="3 4" key="1">
    <citation type="journal article" date="2019" name="Nat. Ecol. Evol.">
        <title>Megaphylogeny resolves global patterns of mushroom evolution.</title>
        <authorList>
            <person name="Varga T."/>
            <person name="Krizsan K."/>
            <person name="Foldi C."/>
            <person name="Dima B."/>
            <person name="Sanchez-Garcia M."/>
            <person name="Sanchez-Ramirez S."/>
            <person name="Szollosi G.J."/>
            <person name="Szarkandi J.G."/>
            <person name="Papp V."/>
            <person name="Albert L."/>
            <person name="Andreopoulos W."/>
            <person name="Angelini C."/>
            <person name="Antonin V."/>
            <person name="Barry K.W."/>
            <person name="Bougher N.L."/>
            <person name="Buchanan P."/>
            <person name="Buyck B."/>
            <person name="Bense V."/>
            <person name="Catcheside P."/>
            <person name="Chovatia M."/>
            <person name="Cooper J."/>
            <person name="Damon W."/>
            <person name="Desjardin D."/>
            <person name="Finy P."/>
            <person name="Geml J."/>
            <person name="Haridas S."/>
            <person name="Hughes K."/>
            <person name="Justo A."/>
            <person name="Karasinski D."/>
            <person name="Kautmanova I."/>
            <person name="Kiss B."/>
            <person name="Kocsube S."/>
            <person name="Kotiranta H."/>
            <person name="LaButti K.M."/>
            <person name="Lechner B.E."/>
            <person name="Liimatainen K."/>
            <person name="Lipzen A."/>
            <person name="Lukacs Z."/>
            <person name="Mihaltcheva S."/>
            <person name="Morgado L.N."/>
            <person name="Niskanen T."/>
            <person name="Noordeloos M.E."/>
            <person name="Ohm R.A."/>
            <person name="Ortiz-Santana B."/>
            <person name="Ovrebo C."/>
            <person name="Racz N."/>
            <person name="Riley R."/>
            <person name="Savchenko A."/>
            <person name="Shiryaev A."/>
            <person name="Soop K."/>
            <person name="Spirin V."/>
            <person name="Szebenyi C."/>
            <person name="Tomsovsky M."/>
            <person name="Tulloss R.E."/>
            <person name="Uehling J."/>
            <person name="Grigoriev I.V."/>
            <person name="Vagvolgyi C."/>
            <person name="Papp T."/>
            <person name="Martin F.M."/>
            <person name="Miettinen O."/>
            <person name="Hibbett D.S."/>
            <person name="Nagy L.G."/>
        </authorList>
    </citation>
    <scope>NUCLEOTIDE SEQUENCE [LARGE SCALE GENOMIC DNA]</scope>
    <source>
        <strain evidence="3 4">CBS 309.79</strain>
    </source>
</reference>
<dbReference type="OrthoDB" id="3249523at2759"/>
<keyword evidence="2" id="KW-0732">Signal</keyword>
<feature type="signal peptide" evidence="2">
    <location>
        <begin position="1"/>
        <end position="19"/>
    </location>
</feature>
<feature type="region of interest" description="Disordered" evidence="1">
    <location>
        <begin position="80"/>
        <end position="99"/>
    </location>
</feature>
<gene>
    <name evidence="3" type="ORF">BDV98DRAFT_371768</name>
</gene>
<organism evidence="3 4">
    <name type="scientific">Pterulicium gracile</name>
    <dbReference type="NCBI Taxonomy" id="1884261"/>
    <lineage>
        <taxon>Eukaryota</taxon>
        <taxon>Fungi</taxon>
        <taxon>Dikarya</taxon>
        <taxon>Basidiomycota</taxon>
        <taxon>Agaricomycotina</taxon>
        <taxon>Agaricomycetes</taxon>
        <taxon>Agaricomycetidae</taxon>
        <taxon>Agaricales</taxon>
        <taxon>Pleurotineae</taxon>
        <taxon>Pterulaceae</taxon>
        <taxon>Pterulicium</taxon>
    </lineage>
</organism>
<name>A0A5C3Q5P8_9AGAR</name>
<dbReference type="AlphaFoldDB" id="A0A5C3Q5P8"/>
<sequence>MKPISALVLILPCVQSAAAAIYAPSRCSNPTLSQSSSIPLDGTRTVKLLDIACGQQSVKRSSQGLLCGLLGLLCPAKPTSTVGPSRPPPAPSSTSCSSDAVSTSSSAPLTSSASISSAVVTSAAPSTTPSVPAGPVDVTYESCLTRCSGTAGNLPPTAEDCKAIQDAIALFVPEGLDSFYVEPQHIQALTFGTCTYYFFNQSQAKLMIYSFTSMNITATAAGKTCFPPVHPFFGEGLCSGVDNADWMTGVGHS</sequence>
<feature type="chain" id="PRO_5022688390" evidence="2">
    <location>
        <begin position="20"/>
        <end position="253"/>
    </location>
</feature>
<evidence type="ECO:0000313" key="3">
    <source>
        <dbReference type="EMBL" id="TFK95700.1"/>
    </source>
</evidence>
<proteinExistence type="predicted"/>
<dbReference type="STRING" id="1884261.A0A5C3Q5P8"/>